<keyword evidence="11" id="KW-1185">Reference proteome</keyword>
<dbReference type="InterPro" id="IPR003599">
    <property type="entry name" value="Ig_sub"/>
</dbReference>
<feature type="domain" description="Ig-like" evidence="9">
    <location>
        <begin position="666"/>
        <end position="741"/>
    </location>
</feature>
<evidence type="ECO:0000313" key="11">
    <source>
        <dbReference type="Proteomes" id="UP000791440"/>
    </source>
</evidence>
<dbReference type="Pfam" id="PF25106">
    <property type="entry name" value="VWA_4"/>
    <property type="match status" value="1"/>
</dbReference>
<gene>
    <name evidence="10" type="ORF">O3G_MSEX001254</name>
</gene>
<feature type="domain" description="Ig-like" evidence="9">
    <location>
        <begin position="1418"/>
        <end position="1492"/>
    </location>
</feature>
<proteinExistence type="inferred from homology"/>
<feature type="domain" description="Ig-like" evidence="9">
    <location>
        <begin position="1151"/>
        <end position="1241"/>
    </location>
</feature>
<evidence type="ECO:0000256" key="5">
    <source>
        <dbReference type="ARBA" id="ARBA00023180"/>
    </source>
</evidence>
<evidence type="ECO:0000256" key="3">
    <source>
        <dbReference type="ARBA" id="ARBA00022729"/>
    </source>
</evidence>
<dbReference type="InterPro" id="IPR056861">
    <property type="entry name" value="HMCN1-like_VWA"/>
</dbReference>
<accession>A0A921YJY4</accession>
<dbReference type="SMART" id="SM00409">
    <property type="entry name" value="IG"/>
    <property type="match status" value="11"/>
</dbReference>
<dbReference type="GO" id="GO:0046872">
    <property type="term" value="F:metal ion binding"/>
    <property type="evidence" value="ECO:0007669"/>
    <property type="project" value="InterPro"/>
</dbReference>
<dbReference type="PROSITE" id="PS50835">
    <property type="entry name" value="IG_LIKE"/>
    <property type="match status" value="12"/>
</dbReference>
<feature type="domain" description="Ig-like" evidence="9">
    <location>
        <begin position="864"/>
        <end position="952"/>
    </location>
</feature>
<dbReference type="InterPro" id="IPR013098">
    <property type="entry name" value="Ig_I-set"/>
</dbReference>
<dbReference type="GO" id="GO:0003676">
    <property type="term" value="F:nucleic acid binding"/>
    <property type="evidence" value="ECO:0007669"/>
    <property type="project" value="InterPro"/>
</dbReference>
<comment type="similarity">
    <text evidence="7">Belongs to the hemolin family.</text>
</comment>
<dbReference type="Pfam" id="PF13927">
    <property type="entry name" value="Ig_3"/>
    <property type="match status" value="4"/>
</dbReference>
<comment type="subcellular location">
    <subcellularLocation>
        <location evidence="1">Secreted</location>
    </subcellularLocation>
</comment>
<evidence type="ECO:0000256" key="8">
    <source>
        <dbReference type="ARBA" id="ARBA00068688"/>
    </source>
</evidence>
<comment type="caution">
    <text evidence="10">The sequence shown here is derived from an EMBL/GenBank/DDBJ whole genome shotgun (WGS) entry which is preliminary data.</text>
</comment>
<dbReference type="FunFam" id="2.60.40.10:FF:000032">
    <property type="entry name" value="palladin isoform X1"/>
    <property type="match status" value="1"/>
</dbReference>
<dbReference type="CDD" id="cd00096">
    <property type="entry name" value="Ig"/>
    <property type="match status" value="3"/>
</dbReference>
<dbReference type="PANTHER" id="PTHR45080">
    <property type="entry name" value="CONTACTIN 5"/>
    <property type="match status" value="1"/>
</dbReference>
<protein>
    <recommendedName>
        <fullName evidence="8">Hemolin</fullName>
    </recommendedName>
</protein>
<dbReference type="SMART" id="SM00892">
    <property type="entry name" value="Endonuclease_NS"/>
    <property type="match status" value="1"/>
</dbReference>
<dbReference type="Pfam" id="PF01223">
    <property type="entry name" value="Endonuclease_NS"/>
    <property type="match status" value="1"/>
</dbReference>
<dbReference type="Proteomes" id="UP000791440">
    <property type="component" value="Unassembled WGS sequence"/>
</dbReference>
<dbReference type="InterPro" id="IPR003598">
    <property type="entry name" value="Ig_sub2"/>
</dbReference>
<keyword evidence="6" id="KW-0393">Immunoglobulin domain</keyword>
<reference evidence="10" key="2">
    <citation type="submission" date="2020-12" db="EMBL/GenBank/DDBJ databases">
        <authorList>
            <person name="Kanost M."/>
        </authorList>
    </citation>
    <scope>NUCLEOTIDE SEQUENCE</scope>
</reference>
<evidence type="ECO:0000256" key="7">
    <source>
        <dbReference type="ARBA" id="ARBA00061228"/>
    </source>
</evidence>
<feature type="domain" description="Ig-like" evidence="9">
    <location>
        <begin position="759"/>
        <end position="841"/>
    </location>
</feature>
<dbReference type="GO" id="GO:0005576">
    <property type="term" value="C:extracellular region"/>
    <property type="evidence" value="ECO:0007669"/>
    <property type="project" value="UniProtKB-SubCell"/>
</dbReference>
<dbReference type="SMART" id="SM00408">
    <property type="entry name" value="IGc2"/>
    <property type="match status" value="10"/>
</dbReference>
<dbReference type="PANTHER" id="PTHR45080:SF8">
    <property type="entry name" value="IG-LIKE DOMAIN-CONTAINING PROTEIN"/>
    <property type="match status" value="1"/>
</dbReference>
<feature type="domain" description="Ig-like" evidence="9">
    <location>
        <begin position="468"/>
        <end position="555"/>
    </location>
</feature>
<feature type="domain" description="Ig-like" evidence="9">
    <location>
        <begin position="955"/>
        <end position="1045"/>
    </location>
</feature>
<evidence type="ECO:0000256" key="2">
    <source>
        <dbReference type="ARBA" id="ARBA00022525"/>
    </source>
</evidence>
<feature type="domain" description="Ig-like" evidence="9">
    <location>
        <begin position="570"/>
        <end position="661"/>
    </location>
</feature>
<dbReference type="EMBL" id="JH668279">
    <property type="protein sequence ID" value="KAG6440387.1"/>
    <property type="molecule type" value="Genomic_DNA"/>
</dbReference>
<evidence type="ECO:0000313" key="10">
    <source>
        <dbReference type="EMBL" id="KAG6440387.1"/>
    </source>
</evidence>
<dbReference type="InterPro" id="IPR001604">
    <property type="entry name" value="Endo_G_ENPP1-like_dom"/>
</dbReference>
<dbReference type="InterPro" id="IPR007110">
    <property type="entry name" value="Ig-like_dom"/>
</dbReference>
<sequence length="1821" mass="204906">MRDDINQVLKEVDGIMNSVLNKASEIEDLVLVTFNDPDVHVRKKTRSRKEFERALSSIKVNNYNNYDCPEYSLSGIEMALFESKPGSYIYVFTDASAKDYKKADKIKDLCQKTQSKVVFVLTGNCRRPESVKYQVYHEVAIASSGLVLEVEKNEVNLVVKTIHTFVEGNTNPVKSVTIPANKKFVELPFSVDDKTDNIIISGTGKNIILLVDSIGEEILMSTKNSKMLQLNKPAPGNYTIKVKASSTSHVVVYARTNFTFQHGFSQTQPKTINDTSRKPLANMQNRLSILIEDPNDSVEIETAQLMNLEDETPIGKPLQLKQIEDNLYITQPFISPEFPFKLAVNGHYVDNNRPVRSFAKTPIYPNIVDIAVKKKPTVTISEGVSTTVIMGSELILTCKVHAYPNPEIIWIDENGNTLRSKTSCVEKPYDFISYLNLTRVEKAKKYACAARNRLGHDKKQIDVKIGDPFKVISYPGENTRAKYAESTSLKCRISSDFKMKITWYYNGGYGAKKLHSNDIYNISSDGTELVIKSLKKDLAGKYTCVASLLSDRHIRKIFTTNLEVYGYDPPIISKLVSFLRAQESEAVTIPCVLSQGVPKPTIQWQYRTKGSFVDVDVKADARLRVSNDGLHISKSQLLDNGEYKCIAQNDAGIDEHIATLTINKEPEINIIEGTEIKIDYGSEVQIECKVTGNPLPKIEWREENGDIVAPKSLDDPIRHQYHQSSILILKNQKRSKKMYCCSENAEGKDMKAIDIIVGPAFHVISHPEGVTNVNYNEEANIICDVRSNMPMEITWFYTNDKTGEKTKITPSSKYSMLLNGTVLKIHSMDLDLVGKYTCNASLTLDENQHRSFDTLLRIQGLKKPKLAEGPHLLKMVRADSKVTLECRVLEGHPKPTISWEFRSRGSDVFLPTNATGNQLEITIAILNNSGHYRCKAQNVLGQDTKTIELEVSMVPAAIIFEGKQMNLSYRAEAMLSCAVTAFPPPKIIWTDSKGMILDKKMPPESVNHMYQSDIVVRNMTKSEKFSCHASNDLGDNLETIDVNVAAPFEVEEKPEADVKVEYGKAHVVKCHIKSALNMTIQWYRIPETKGVARLIKSSEIYSISSEGRELTIAFMEPNLDGTYRCTASLTDNVDEKISFNTKIKTTGLASPVLDKDISNMKVIAGSNVTLFCRIKFGNPTPDIKWIFMSRPDAIRPIYISYTATGQELHISNVSLDDAGRYFCKAQNFVGKDQHEIELIVEAPPVITRSDVKAYTAIVGDVVLKIPCEATGYPKPAISWQVDGTDITPDSKYNIVEGALLVRSPVENDTLEYTCKAMNNVDEDSVILDGIVTDSIYEYENVRNIYIKKGSSEKISCNLTHTKTDTLRWFLNEYVTSQTGPYIYLENATEANDGNYSCRISNENGYSMNTFVVDVGYSPTFTSYQDDIIDWKGDTSLDCAASAKPEAMTHWYFEGKHIRTNESLEQLPITKWGQYICNVANVHGSVNRSFIVTSTDCLIDREVNNELTPLLVTENLKWPIFEAKKKFLVIPHLEKLVLSCQSQDNPSNSFTIMPDKTTIEATCAGKDTFSIGGEIYKYSDLHCSGKILPVVKKTGDQCLNDGTEMVQVGYEVDEFIELYSVCMDTKNKVPLYTKMSMFDMNNINTSTAYKWFNHSDDSYFNNEVYSCESPASCCVAKEQLVNVNDVIFGPAQRSTFIDGLNSIPVWENCNNSRMSWRQLEERIRVLYDTTSQFGVWTGASDYVDTDKGKIPQYLWKVVRLHELYSVAIIYVNDPNPNDSQILCKNVCEEHSWVESYDKYTYCCELTDFLKAFNVTEEAIGGI</sequence>
<dbReference type="GO" id="GO:0016787">
    <property type="term" value="F:hydrolase activity"/>
    <property type="evidence" value="ECO:0007669"/>
    <property type="project" value="InterPro"/>
</dbReference>
<feature type="domain" description="Ig-like" evidence="9">
    <location>
        <begin position="1333"/>
        <end position="1413"/>
    </location>
</feature>
<dbReference type="GO" id="GO:0007156">
    <property type="term" value="P:homophilic cell adhesion via plasma membrane adhesion molecules"/>
    <property type="evidence" value="ECO:0007669"/>
    <property type="project" value="TreeGrafter"/>
</dbReference>
<feature type="domain" description="Ig-like" evidence="9">
    <location>
        <begin position="1047"/>
        <end position="1138"/>
    </location>
</feature>
<keyword evidence="3" id="KW-0732">Signal</keyword>
<dbReference type="Pfam" id="PF07679">
    <property type="entry name" value="I-set"/>
    <property type="match status" value="4"/>
</dbReference>
<dbReference type="InterPro" id="IPR050958">
    <property type="entry name" value="Cell_Adh-Cytoskel_Orgn"/>
</dbReference>
<organism evidence="10 11">
    <name type="scientific">Manduca sexta</name>
    <name type="common">Tobacco hawkmoth</name>
    <name type="synonym">Tobacco hornworm</name>
    <dbReference type="NCBI Taxonomy" id="7130"/>
    <lineage>
        <taxon>Eukaryota</taxon>
        <taxon>Metazoa</taxon>
        <taxon>Ecdysozoa</taxon>
        <taxon>Arthropoda</taxon>
        <taxon>Hexapoda</taxon>
        <taxon>Insecta</taxon>
        <taxon>Pterygota</taxon>
        <taxon>Neoptera</taxon>
        <taxon>Endopterygota</taxon>
        <taxon>Lepidoptera</taxon>
        <taxon>Glossata</taxon>
        <taxon>Ditrysia</taxon>
        <taxon>Bombycoidea</taxon>
        <taxon>Sphingidae</taxon>
        <taxon>Sphinginae</taxon>
        <taxon>Sphingini</taxon>
        <taxon>Manduca</taxon>
    </lineage>
</organism>
<reference evidence="10" key="1">
    <citation type="journal article" date="2016" name="Insect Biochem. Mol. Biol.">
        <title>Multifaceted biological insights from a draft genome sequence of the tobacco hornworm moth, Manduca sexta.</title>
        <authorList>
            <person name="Kanost M.R."/>
            <person name="Arrese E.L."/>
            <person name="Cao X."/>
            <person name="Chen Y.R."/>
            <person name="Chellapilla S."/>
            <person name="Goldsmith M.R."/>
            <person name="Grosse-Wilde E."/>
            <person name="Heckel D.G."/>
            <person name="Herndon N."/>
            <person name="Jiang H."/>
            <person name="Papanicolaou A."/>
            <person name="Qu J."/>
            <person name="Soulages J.L."/>
            <person name="Vogel H."/>
            <person name="Walters J."/>
            <person name="Waterhouse R.M."/>
            <person name="Ahn S.J."/>
            <person name="Almeida F.C."/>
            <person name="An C."/>
            <person name="Aqrawi P."/>
            <person name="Bretschneider A."/>
            <person name="Bryant W.B."/>
            <person name="Bucks S."/>
            <person name="Chao H."/>
            <person name="Chevignon G."/>
            <person name="Christen J.M."/>
            <person name="Clarke D.F."/>
            <person name="Dittmer N.T."/>
            <person name="Ferguson L.C.F."/>
            <person name="Garavelou S."/>
            <person name="Gordon K.H.J."/>
            <person name="Gunaratna R.T."/>
            <person name="Han Y."/>
            <person name="Hauser F."/>
            <person name="He Y."/>
            <person name="Heidel-Fischer H."/>
            <person name="Hirsh A."/>
            <person name="Hu Y."/>
            <person name="Jiang H."/>
            <person name="Kalra D."/>
            <person name="Klinner C."/>
            <person name="Konig C."/>
            <person name="Kovar C."/>
            <person name="Kroll A.R."/>
            <person name="Kuwar S.S."/>
            <person name="Lee S.L."/>
            <person name="Lehman R."/>
            <person name="Li K."/>
            <person name="Li Z."/>
            <person name="Liang H."/>
            <person name="Lovelace S."/>
            <person name="Lu Z."/>
            <person name="Mansfield J.H."/>
            <person name="McCulloch K.J."/>
            <person name="Mathew T."/>
            <person name="Morton B."/>
            <person name="Muzny D.M."/>
            <person name="Neunemann D."/>
            <person name="Ongeri F."/>
            <person name="Pauchet Y."/>
            <person name="Pu L.L."/>
            <person name="Pyrousis I."/>
            <person name="Rao X.J."/>
            <person name="Redding A."/>
            <person name="Roesel C."/>
            <person name="Sanchez-Gracia A."/>
            <person name="Schaack S."/>
            <person name="Shukla A."/>
            <person name="Tetreau G."/>
            <person name="Wang Y."/>
            <person name="Xiong G.H."/>
            <person name="Traut W."/>
            <person name="Walsh T.K."/>
            <person name="Worley K.C."/>
            <person name="Wu D."/>
            <person name="Wu W."/>
            <person name="Wu Y.Q."/>
            <person name="Zhang X."/>
            <person name="Zou Z."/>
            <person name="Zucker H."/>
            <person name="Briscoe A.D."/>
            <person name="Burmester T."/>
            <person name="Clem R.J."/>
            <person name="Feyereisen R."/>
            <person name="Grimmelikhuijzen C.J.P."/>
            <person name="Hamodrakas S.J."/>
            <person name="Hansson B.S."/>
            <person name="Huguet E."/>
            <person name="Jermiin L.S."/>
            <person name="Lan Q."/>
            <person name="Lehman H.K."/>
            <person name="Lorenzen M."/>
            <person name="Merzendorfer H."/>
            <person name="Michalopoulos I."/>
            <person name="Morton D.B."/>
            <person name="Muthukrishnan S."/>
            <person name="Oakeshott J.G."/>
            <person name="Palmer W."/>
            <person name="Park Y."/>
            <person name="Passarelli A.L."/>
            <person name="Rozas J."/>
            <person name="Schwartz L.M."/>
            <person name="Smith W."/>
            <person name="Southgate A."/>
            <person name="Vilcinskas A."/>
            <person name="Vogt R."/>
            <person name="Wang P."/>
            <person name="Werren J."/>
            <person name="Yu X.Q."/>
            <person name="Zhou J.J."/>
            <person name="Brown S.J."/>
            <person name="Scherer S.E."/>
            <person name="Richards S."/>
            <person name="Blissard G.W."/>
        </authorList>
    </citation>
    <scope>NUCLEOTIDE SEQUENCE</scope>
</reference>
<evidence type="ECO:0000256" key="4">
    <source>
        <dbReference type="ARBA" id="ARBA00023157"/>
    </source>
</evidence>
<keyword evidence="5" id="KW-0325">Glycoprotein</keyword>
<feature type="domain" description="Ig-like" evidence="9">
    <location>
        <begin position="376"/>
        <end position="464"/>
    </location>
</feature>
<evidence type="ECO:0000256" key="1">
    <source>
        <dbReference type="ARBA" id="ARBA00004613"/>
    </source>
</evidence>
<name>A0A921YJY4_MANSE</name>
<keyword evidence="4" id="KW-1015">Disulfide bond</keyword>
<keyword evidence="2" id="KW-0964">Secreted</keyword>
<evidence type="ECO:0000256" key="6">
    <source>
        <dbReference type="ARBA" id="ARBA00023319"/>
    </source>
</evidence>
<feature type="domain" description="Ig-like" evidence="9">
    <location>
        <begin position="1243"/>
        <end position="1332"/>
    </location>
</feature>
<evidence type="ECO:0000259" key="9">
    <source>
        <dbReference type="PROSITE" id="PS50835"/>
    </source>
</evidence>
<dbReference type="GO" id="GO:0005886">
    <property type="term" value="C:plasma membrane"/>
    <property type="evidence" value="ECO:0007669"/>
    <property type="project" value="TreeGrafter"/>
</dbReference>